<dbReference type="OrthoDB" id="1074925at2759"/>
<evidence type="ECO:0000256" key="10">
    <source>
        <dbReference type="ARBA" id="ARBA00023136"/>
    </source>
</evidence>
<feature type="domain" description="Coatomer gamma subunit appendage Ig-like subdomain" evidence="15">
    <location>
        <begin position="669"/>
        <end position="813"/>
    </location>
</feature>
<evidence type="ECO:0000256" key="9">
    <source>
        <dbReference type="ARBA" id="ARBA00023034"/>
    </source>
</evidence>
<keyword evidence="11 13" id="KW-0968">Cytoplasmic vesicle</keyword>
<dbReference type="Gene3D" id="2.60.40.1480">
    <property type="entry name" value="Coatomer, gamma subunit, appendage domain"/>
    <property type="match status" value="1"/>
</dbReference>
<keyword evidence="7 13" id="KW-0931">ER-Golgi transport</keyword>
<dbReference type="PANTHER" id="PTHR10261:SF0">
    <property type="entry name" value="COATOMER SUBUNIT GAMMA-2"/>
    <property type="match status" value="1"/>
</dbReference>
<keyword evidence="10 13" id="KW-0472">Membrane</keyword>
<evidence type="ECO:0000256" key="11">
    <source>
        <dbReference type="ARBA" id="ARBA00023329"/>
    </source>
</evidence>
<evidence type="ECO:0000256" key="6">
    <source>
        <dbReference type="ARBA" id="ARBA00022737"/>
    </source>
</evidence>
<reference evidence="17 18" key="1">
    <citation type="submission" date="2017-03" db="EMBL/GenBank/DDBJ databases">
        <title>WGS assembly of Porphyra umbilicalis.</title>
        <authorList>
            <person name="Brawley S.H."/>
            <person name="Blouin N.A."/>
            <person name="Ficko-Blean E."/>
            <person name="Wheeler G.L."/>
            <person name="Lohr M."/>
            <person name="Goodson H.V."/>
            <person name="Jenkins J.W."/>
            <person name="Blaby-Haas C.E."/>
            <person name="Helliwell K.E."/>
            <person name="Chan C."/>
            <person name="Marriage T."/>
            <person name="Bhattacharya D."/>
            <person name="Klein A.S."/>
            <person name="Badis Y."/>
            <person name="Brodie J."/>
            <person name="Cao Y."/>
            <person name="Collen J."/>
            <person name="Dittami S.M."/>
            <person name="Gachon C.M."/>
            <person name="Green B.R."/>
            <person name="Karpowicz S."/>
            <person name="Kim J.W."/>
            <person name="Kudahl U."/>
            <person name="Lin S."/>
            <person name="Michel G."/>
            <person name="Mittag M."/>
            <person name="Olson B.J."/>
            <person name="Pangilinan J."/>
            <person name="Peng Y."/>
            <person name="Qiu H."/>
            <person name="Shu S."/>
            <person name="Singer J.T."/>
            <person name="Smith A.G."/>
            <person name="Sprecher B.N."/>
            <person name="Wagner V."/>
            <person name="Wang W."/>
            <person name="Wang Z.-Y."/>
            <person name="Yan J."/>
            <person name="Yarish C."/>
            <person name="Zoeuner-Riek S."/>
            <person name="Zhuang Y."/>
            <person name="Zou Y."/>
            <person name="Lindquist E.A."/>
            <person name="Grimwood J."/>
            <person name="Barry K."/>
            <person name="Rokhsar D.S."/>
            <person name="Schmutz J."/>
            <person name="Stiller J.W."/>
            <person name="Grossman A.R."/>
            <person name="Prochnik S.E."/>
        </authorList>
    </citation>
    <scope>NUCLEOTIDE SEQUENCE [LARGE SCALE GENOMIC DNA]</scope>
    <source>
        <strain evidence="17">4086291</strain>
    </source>
</reference>
<dbReference type="InterPro" id="IPR013041">
    <property type="entry name" value="Clathrin_app_Ig-like_sf"/>
</dbReference>
<dbReference type="InterPro" id="IPR032154">
    <property type="entry name" value="Coatomer_g_Cpla"/>
</dbReference>
<dbReference type="InterPro" id="IPR011989">
    <property type="entry name" value="ARM-like"/>
</dbReference>
<evidence type="ECO:0000256" key="4">
    <source>
        <dbReference type="ARBA" id="ARBA00022448"/>
    </source>
</evidence>
<keyword evidence="18" id="KW-1185">Reference proteome</keyword>
<dbReference type="FunFam" id="3.30.310.10:FF:000011">
    <property type="entry name" value="Coatomer subunit gamma"/>
    <property type="match status" value="1"/>
</dbReference>
<dbReference type="GO" id="GO:0005793">
    <property type="term" value="C:endoplasmic reticulum-Golgi intermediate compartment"/>
    <property type="evidence" value="ECO:0007669"/>
    <property type="project" value="TreeGrafter"/>
</dbReference>
<comment type="function">
    <text evidence="12 13">The coatomer is a cytosolic protein complex that binds to dilysine motifs and reversibly associates with Golgi non-clathrin-coated vesicles, which further mediate biosynthetic protein transport from the ER, via the Golgi up to the trans Golgi network. Coatomer complex is required for budding from Golgi membranes, and is essential for the retrograde Golgi-to-ER transport of dilysine-tagged proteins.</text>
</comment>
<dbReference type="Pfam" id="PF08752">
    <property type="entry name" value="COP-gamma_platf"/>
    <property type="match status" value="1"/>
</dbReference>
<evidence type="ECO:0000259" key="15">
    <source>
        <dbReference type="Pfam" id="PF08752"/>
    </source>
</evidence>
<evidence type="ECO:0000256" key="1">
    <source>
        <dbReference type="ARBA" id="ARBA00004255"/>
    </source>
</evidence>
<dbReference type="PANTHER" id="PTHR10261">
    <property type="entry name" value="COATOMER SUBUNIT GAMMA"/>
    <property type="match status" value="1"/>
</dbReference>
<dbReference type="GO" id="GO:0005783">
    <property type="term" value="C:endoplasmic reticulum"/>
    <property type="evidence" value="ECO:0007669"/>
    <property type="project" value="TreeGrafter"/>
</dbReference>
<evidence type="ECO:0000313" key="17">
    <source>
        <dbReference type="EMBL" id="OSX70380.1"/>
    </source>
</evidence>
<evidence type="ECO:0000259" key="16">
    <source>
        <dbReference type="Pfam" id="PF16381"/>
    </source>
</evidence>
<evidence type="ECO:0000256" key="2">
    <source>
        <dbReference type="ARBA" id="ARBA00010720"/>
    </source>
</evidence>
<sequence>MTDVMGDDRLLKIKDEDGMMSPFEGIEKGSVLQDCRCFNDLQLDTQKCEAVLVRLLYLVGQGEKLTSAEATDVFFSVTKLFQANAPSLRRLVYLAIKELAHTAEEVIIVTNCLTKDINSNVDMYRANATRVLCKITDAQMVQAIERYLKQEIVDRNPVVASAALVSGQQLLANNKGDVVRRWVNEITQALEHQSPMVQFHALALLYQIKQHDRLAVTKLVTAMTRGGGSRSPLATVLLVRYTARMMSEDTTTPPGGQRPLFEFLEACLRHRSEIVRYEAVRAIAALPNVNANELMPAVTVCRLMLTQPQASMRYAAMRTLASIAFTAPIAVAASNSDMEVLIGDGNRSIATLAVTTLMRTGSESSLEGLLKQIGGFLADLADELKVRVVEALREVCLKYPSKHHALLNFLGNALREEGGLEFKRSIVSAYLDLMATLPGAKEMCLGHLCEFIEDCEHSQLSTQILHLLGREGPHTSAPEKYIRYIYNRLILERPPVRAAAVSALARFAGSSSTPALRRSVAVLLQQSLADSDDEVRDRAAYLYKALGLDQFTIARPGGGGVIKLVSPTANGVPKDEGKDKDVAAMTAKAEAFTSLPCPVANLEAELLRYISTGDTSTTFNVDVVPKQNIMQAAESGTASGPSGPVAPGARAGASVAGGRRAEAKLVDPAAAVMAVPQLAQLGRPFKSSPSVALTEEEVEYTVKVVKHVYPTHVVLQFDVENTLEDNQLENVTVAVDTSSASGLCDVVLLPAAVAKLGAPATAFTVITRTDGELPLGAMACTLRYTVRDVDAATGEVDDSGYEDDYQLEDLELTIGDLMVAPAEPPANFRAAWEALGGDNEVAEEFSLSHDSVATAVGEIINYLAMAPCGGSGDANPRARSHVLLMAGIFAPQYEVLLRAQVAMQPDGVALNVVVRSQDYEVSQVIAGSIA</sequence>
<dbReference type="InterPro" id="IPR012295">
    <property type="entry name" value="TBP_dom_sf"/>
</dbReference>
<evidence type="ECO:0000256" key="7">
    <source>
        <dbReference type="ARBA" id="ARBA00022892"/>
    </source>
</evidence>
<dbReference type="InterPro" id="IPR013040">
    <property type="entry name" value="Coatomer_gsu_app_Ig-like_dom"/>
</dbReference>
<dbReference type="SUPFAM" id="SSF48371">
    <property type="entry name" value="ARM repeat"/>
    <property type="match status" value="1"/>
</dbReference>
<dbReference type="Gene3D" id="1.25.10.10">
    <property type="entry name" value="Leucine-rich Repeat Variant"/>
    <property type="match status" value="2"/>
</dbReference>
<dbReference type="PIRSF" id="PIRSF037093">
    <property type="entry name" value="Coatomer_gamma_subunit"/>
    <property type="match status" value="1"/>
</dbReference>
<keyword evidence="6" id="KW-0677">Repeat</keyword>
<comment type="similarity">
    <text evidence="2 13">Belongs to the COPG family.</text>
</comment>
<comment type="subunit">
    <text evidence="3">Oligomeric complex that consists of at least the alpha, beta, beta', gamma, delta, epsilon and zeta subunits.</text>
</comment>
<evidence type="ECO:0000256" key="3">
    <source>
        <dbReference type="ARBA" id="ARBA00011775"/>
    </source>
</evidence>
<dbReference type="AlphaFoldDB" id="A0A1X6NPC6"/>
<comment type="subcellular location">
    <subcellularLocation>
        <location evidence="13">Cytoplasm</location>
    </subcellularLocation>
    <subcellularLocation>
        <location evidence="1 13">Golgi apparatus membrane</location>
        <topology evidence="1 13">Peripheral membrane protein</topology>
        <orientation evidence="1 13">Cytoplasmic side</orientation>
    </subcellularLocation>
    <subcellularLocation>
        <location evidence="13">Cytoplasmic vesicle</location>
        <location evidence="13">COPI-coated vesicle membrane</location>
        <topology evidence="13">Peripheral membrane protein</topology>
        <orientation evidence="13">Cytoplasmic side</orientation>
    </subcellularLocation>
</comment>
<feature type="domain" description="Coatomer subunit gamma C-terminal" evidence="16">
    <location>
        <begin position="825"/>
        <end position="928"/>
    </location>
</feature>
<evidence type="ECO:0000259" key="14">
    <source>
        <dbReference type="Pfam" id="PF01602"/>
    </source>
</evidence>
<dbReference type="Pfam" id="PF16381">
    <property type="entry name" value="Coatomer_g_Cpla"/>
    <property type="match status" value="1"/>
</dbReference>
<dbReference type="SUPFAM" id="SSF55711">
    <property type="entry name" value="Subdomain of clathrin and coatomer appendage domain"/>
    <property type="match status" value="1"/>
</dbReference>
<dbReference type="InterPro" id="IPR037067">
    <property type="entry name" value="Coatomer_gsu_app_sf"/>
</dbReference>
<feature type="domain" description="Clathrin/coatomer adaptor adaptin-like N-terminal" evidence="14">
    <location>
        <begin position="31"/>
        <end position="544"/>
    </location>
</feature>
<dbReference type="FunFam" id="1.25.10.10:FF:000382">
    <property type="entry name" value="Coatomer subunit gamma"/>
    <property type="match status" value="1"/>
</dbReference>
<dbReference type="Gene3D" id="3.30.310.10">
    <property type="entry name" value="TATA-Binding Protein"/>
    <property type="match status" value="1"/>
</dbReference>
<dbReference type="Pfam" id="PF01602">
    <property type="entry name" value="Adaptin_N"/>
    <property type="match status" value="1"/>
</dbReference>
<gene>
    <name evidence="17" type="ORF">BU14_0773s0004</name>
</gene>
<organism evidence="17 18">
    <name type="scientific">Porphyra umbilicalis</name>
    <name type="common">Purple laver</name>
    <name type="synonym">Red alga</name>
    <dbReference type="NCBI Taxonomy" id="2786"/>
    <lineage>
        <taxon>Eukaryota</taxon>
        <taxon>Rhodophyta</taxon>
        <taxon>Bangiophyceae</taxon>
        <taxon>Bangiales</taxon>
        <taxon>Bangiaceae</taxon>
        <taxon>Porphyra</taxon>
    </lineage>
</organism>
<dbReference type="GO" id="GO:0006891">
    <property type="term" value="P:intra-Golgi vesicle-mediated transport"/>
    <property type="evidence" value="ECO:0007669"/>
    <property type="project" value="TreeGrafter"/>
</dbReference>
<dbReference type="GO" id="GO:0030126">
    <property type="term" value="C:COPI vesicle coat"/>
    <property type="evidence" value="ECO:0007669"/>
    <property type="project" value="InterPro"/>
</dbReference>
<dbReference type="GO" id="GO:0009306">
    <property type="term" value="P:protein secretion"/>
    <property type="evidence" value="ECO:0007669"/>
    <property type="project" value="TreeGrafter"/>
</dbReference>
<dbReference type="GO" id="GO:0000139">
    <property type="term" value="C:Golgi membrane"/>
    <property type="evidence" value="ECO:0007669"/>
    <property type="project" value="UniProtKB-SubCell"/>
</dbReference>
<evidence type="ECO:0000256" key="12">
    <source>
        <dbReference type="ARBA" id="ARBA00025536"/>
    </source>
</evidence>
<name>A0A1X6NPC6_PORUM</name>
<keyword evidence="8 13" id="KW-0653">Protein transport</keyword>
<keyword evidence="9 13" id="KW-0333">Golgi apparatus</keyword>
<dbReference type="SUPFAM" id="SSF49348">
    <property type="entry name" value="Clathrin adaptor appendage domain"/>
    <property type="match status" value="1"/>
</dbReference>
<protein>
    <recommendedName>
        <fullName evidence="13">Coatomer subunit gamma</fullName>
    </recommendedName>
</protein>
<dbReference type="InterPro" id="IPR016024">
    <property type="entry name" value="ARM-type_fold"/>
</dbReference>
<evidence type="ECO:0000256" key="5">
    <source>
        <dbReference type="ARBA" id="ARBA00022490"/>
    </source>
</evidence>
<evidence type="ECO:0000313" key="18">
    <source>
        <dbReference type="Proteomes" id="UP000218209"/>
    </source>
</evidence>
<keyword evidence="5 13" id="KW-0963">Cytoplasm</keyword>
<accession>A0A1X6NPC6</accession>
<dbReference type="InterPro" id="IPR017106">
    <property type="entry name" value="Coatomer_gsu"/>
</dbReference>
<dbReference type="InterPro" id="IPR009028">
    <property type="entry name" value="Coatomer/calthrin_app_sub_C"/>
</dbReference>
<dbReference type="FunFam" id="2.60.40.1480:FF:000001">
    <property type="entry name" value="Coatomer subunit gamma"/>
    <property type="match status" value="1"/>
</dbReference>
<dbReference type="EMBL" id="KV919267">
    <property type="protein sequence ID" value="OSX70380.1"/>
    <property type="molecule type" value="Genomic_DNA"/>
</dbReference>
<keyword evidence="4 13" id="KW-0813">Transport</keyword>
<dbReference type="Proteomes" id="UP000218209">
    <property type="component" value="Unassembled WGS sequence"/>
</dbReference>
<evidence type="ECO:0000256" key="8">
    <source>
        <dbReference type="ARBA" id="ARBA00022927"/>
    </source>
</evidence>
<proteinExistence type="inferred from homology"/>
<dbReference type="GO" id="GO:0005198">
    <property type="term" value="F:structural molecule activity"/>
    <property type="evidence" value="ECO:0007669"/>
    <property type="project" value="InterPro"/>
</dbReference>
<dbReference type="InterPro" id="IPR002553">
    <property type="entry name" value="Clathrin/coatomer_adapt-like_N"/>
</dbReference>
<dbReference type="GO" id="GO:0006888">
    <property type="term" value="P:endoplasmic reticulum to Golgi vesicle-mediated transport"/>
    <property type="evidence" value="ECO:0007669"/>
    <property type="project" value="TreeGrafter"/>
</dbReference>
<dbReference type="GO" id="GO:0006886">
    <property type="term" value="P:intracellular protein transport"/>
    <property type="evidence" value="ECO:0007669"/>
    <property type="project" value="InterPro"/>
</dbReference>
<evidence type="ECO:0000256" key="13">
    <source>
        <dbReference type="PIRNR" id="PIRNR037093"/>
    </source>
</evidence>